<evidence type="ECO:0000313" key="8">
    <source>
        <dbReference type="Proteomes" id="UP000250245"/>
    </source>
</evidence>
<dbReference type="GO" id="GO:0004069">
    <property type="term" value="F:L-aspartate:2-oxoglutarate aminotransferase activity"/>
    <property type="evidence" value="ECO:0007669"/>
    <property type="project" value="UniProtKB-EC"/>
</dbReference>
<dbReference type="SUPFAM" id="SSF53383">
    <property type="entry name" value="PLP-dependent transferases"/>
    <property type="match status" value="1"/>
</dbReference>
<sequence length="107" mass="11725">MNGPTDVIKAATNFQSHLTSNVCNIAQRAAIAALTGPMDAVEQMRQAFDQRRQTIVRMLSEIDGLQVPVPRGAFYVYPDCDGLVWTQLGRGAYRVLFPVGSHDFGQG</sequence>
<reference evidence="7 8" key="1">
    <citation type="submission" date="2018-06" db="EMBL/GenBank/DDBJ databases">
        <authorList>
            <consortium name="Pathogen Informatics"/>
            <person name="Doyle S."/>
        </authorList>
    </citation>
    <scope>NUCLEOTIDE SEQUENCE [LARGE SCALE GENOMIC DNA]</scope>
    <source>
        <strain evidence="7 8">NCTC11820</strain>
    </source>
</reference>
<evidence type="ECO:0000256" key="3">
    <source>
        <dbReference type="ARBA" id="ARBA00022576"/>
    </source>
</evidence>
<dbReference type="InterPro" id="IPR015422">
    <property type="entry name" value="PyrdxlP-dep_Trfase_small"/>
</dbReference>
<dbReference type="GO" id="GO:0030170">
    <property type="term" value="F:pyridoxal phosphate binding"/>
    <property type="evidence" value="ECO:0007669"/>
    <property type="project" value="InterPro"/>
</dbReference>
<accession>A0A2X3DVY7</accession>
<dbReference type="Gene3D" id="3.90.1150.10">
    <property type="entry name" value="Aspartate Aminotransferase, domain 1"/>
    <property type="match status" value="1"/>
</dbReference>
<protein>
    <submittedName>
        <fullName evidence="7">Aspartate aminotransferase</fullName>
        <ecNumber evidence="7">2.6.1.1</ecNumber>
    </submittedName>
</protein>
<dbReference type="PANTHER" id="PTHR46383:SF1">
    <property type="entry name" value="ASPARTATE AMINOTRANSFERASE"/>
    <property type="match status" value="1"/>
</dbReference>
<evidence type="ECO:0000259" key="6">
    <source>
        <dbReference type="Pfam" id="PF00155"/>
    </source>
</evidence>
<dbReference type="PANTHER" id="PTHR46383">
    <property type="entry name" value="ASPARTATE AMINOTRANSFERASE"/>
    <property type="match status" value="1"/>
</dbReference>
<keyword evidence="3 7" id="KW-0032">Aminotransferase</keyword>
<dbReference type="InterPro" id="IPR050596">
    <property type="entry name" value="AspAT/PAT-like"/>
</dbReference>
<dbReference type="Proteomes" id="UP000250245">
    <property type="component" value="Unassembled WGS sequence"/>
</dbReference>
<gene>
    <name evidence="7" type="ORF">NCTC11820_02268</name>
</gene>
<evidence type="ECO:0000256" key="2">
    <source>
        <dbReference type="ARBA" id="ARBA00007441"/>
    </source>
</evidence>
<dbReference type="InterPro" id="IPR015424">
    <property type="entry name" value="PyrdxlP-dep_Trfase"/>
</dbReference>
<organism evidence="7 8">
    <name type="scientific">Mobiluncus curtisii</name>
    <dbReference type="NCBI Taxonomy" id="2051"/>
    <lineage>
        <taxon>Bacteria</taxon>
        <taxon>Bacillati</taxon>
        <taxon>Actinomycetota</taxon>
        <taxon>Actinomycetes</taxon>
        <taxon>Actinomycetales</taxon>
        <taxon>Actinomycetaceae</taxon>
        <taxon>Mobiluncus</taxon>
    </lineage>
</organism>
<dbReference type="AlphaFoldDB" id="A0A2X3DVY7"/>
<evidence type="ECO:0000313" key="7">
    <source>
        <dbReference type="EMBL" id="SQC02380.1"/>
    </source>
</evidence>
<dbReference type="InterPro" id="IPR015421">
    <property type="entry name" value="PyrdxlP-dep_Trfase_major"/>
</dbReference>
<dbReference type="Gene3D" id="3.40.640.10">
    <property type="entry name" value="Type I PLP-dependent aspartate aminotransferase-like (Major domain)"/>
    <property type="match status" value="1"/>
</dbReference>
<name>A0A2X3DVY7_9ACTO</name>
<proteinExistence type="inferred from homology"/>
<dbReference type="EMBL" id="UASJ01000018">
    <property type="protein sequence ID" value="SQC02380.1"/>
    <property type="molecule type" value="Genomic_DNA"/>
</dbReference>
<feature type="domain" description="Aminotransferase class I/classII large" evidence="6">
    <location>
        <begin position="4"/>
        <end position="83"/>
    </location>
</feature>
<dbReference type="GO" id="GO:0006520">
    <property type="term" value="P:amino acid metabolic process"/>
    <property type="evidence" value="ECO:0007669"/>
    <property type="project" value="InterPro"/>
</dbReference>
<keyword evidence="4 7" id="KW-0808">Transferase</keyword>
<evidence type="ECO:0000256" key="1">
    <source>
        <dbReference type="ARBA" id="ARBA00001933"/>
    </source>
</evidence>
<evidence type="ECO:0000256" key="4">
    <source>
        <dbReference type="ARBA" id="ARBA00022679"/>
    </source>
</evidence>
<dbReference type="EC" id="2.6.1.1" evidence="7"/>
<comment type="cofactor">
    <cofactor evidence="1">
        <name>pyridoxal 5'-phosphate</name>
        <dbReference type="ChEBI" id="CHEBI:597326"/>
    </cofactor>
</comment>
<dbReference type="InterPro" id="IPR004839">
    <property type="entry name" value="Aminotransferase_I/II_large"/>
</dbReference>
<keyword evidence="5" id="KW-0663">Pyridoxal phosphate</keyword>
<evidence type="ECO:0000256" key="5">
    <source>
        <dbReference type="ARBA" id="ARBA00022898"/>
    </source>
</evidence>
<dbReference type="Pfam" id="PF00155">
    <property type="entry name" value="Aminotran_1_2"/>
    <property type="match status" value="1"/>
</dbReference>
<comment type="similarity">
    <text evidence="2">Belongs to the class-I pyridoxal-phosphate-dependent aminotransferase family.</text>
</comment>